<sequence>MTPCYTANFVAPEVLKRAGYDAACDIWSLGVLAYIMLSGRTPFASTGDDTPEAILARIESGKVDLSSGVWRTVSNEARSCIRRLLQLDPSGRPRAHELLSEPWLTNPKEPDVPTQQETHPTPPPADLRRAVDLTFQAMTSSPLTPQILGPVSQSTLAQRRSKPQRRFPPTQL</sequence>
<dbReference type="STRING" id="151549.A0A4C1ZJS0"/>
<keyword evidence="10" id="KW-1185">Reference proteome</keyword>
<proteinExistence type="inferred from homology"/>
<evidence type="ECO:0000256" key="3">
    <source>
        <dbReference type="ARBA" id="ARBA00022679"/>
    </source>
</evidence>
<comment type="similarity">
    <text evidence="1">Belongs to the protein kinase superfamily. CAMK Ser/Thr protein kinase family.</text>
</comment>
<keyword evidence="5 9" id="KW-0418">Kinase</keyword>
<evidence type="ECO:0000256" key="6">
    <source>
        <dbReference type="ARBA" id="ARBA00022840"/>
    </source>
</evidence>
<dbReference type="PROSITE" id="PS50011">
    <property type="entry name" value="PROTEIN_KINASE_DOM"/>
    <property type="match status" value="1"/>
</dbReference>
<dbReference type="InterPro" id="IPR050205">
    <property type="entry name" value="CDPK_Ser/Thr_kinases"/>
</dbReference>
<evidence type="ECO:0000256" key="2">
    <source>
        <dbReference type="ARBA" id="ARBA00022527"/>
    </source>
</evidence>
<feature type="region of interest" description="Disordered" evidence="7">
    <location>
        <begin position="99"/>
        <end position="127"/>
    </location>
</feature>
<accession>A0A4C1ZJS0</accession>
<evidence type="ECO:0000259" key="8">
    <source>
        <dbReference type="PROSITE" id="PS50011"/>
    </source>
</evidence>
<keyword evidence="6" id="KW-0067">ATP-binding</keyword>
<keyword evidence="4" id="KW-0547">Nucleotide-binding</keyword>
<dbReference type="GO" id="GO:0004674">
    <property type="term" value="F:protein serine/threonine kinase activity"/>
    <property type="evidence" value="ECO:0007669"/>
    <property type="project" value="UniProtKB-KW"/>
</dbReference>
<dbReference type="EMBL" id="BGZK01001976">
    <property type="protein sequence ID" value="GBP89111.1"/>
    <property type="molecule type" value="Genomic_DNA"/>
</dbReference>
<dbReference type="PANTHER" id="PTHR24349">
    <property type="entry name" value="SERINE/THREONINE-PROTEIN KINASE"/>
    <property type="match status" value="1"/>
</dbReference>
<comment type="caution">
    <text evidence="9">The sequence shown here is derived from an EMBL/GenBank/DDBJ whole genome shotgun (WGS) entry which is preliminary data.</text>
</comment>
<evidence type="ECO:0000256" key="4">
    <source>
        <dbReference type="ARBA" id="ARBA00022741"/>
    </source>
</evidence>
<feature type="domain" description="Protein kinase" evidence="8">
    <location>
        <begin position="1"/>
        <end position="104"/>
    </location>
</feature>
<gene>
    <name evidence="9" type="primary">RPS6KA2</name>
    <name evidence="9" type="ORF">EVAR_62592_1</name>
</gene>
<evidence type="ECO:0000313" key="9">
    <source>
        <dbReference type="EMBL" id="GBP89111.1"/>
    </source>
</evidence>
<protein>
    <submittedName>
        <fullName evidence="9">Ribosomal protein S6 kinase alpha-2</fullName>
    </submittedName>
</protein>
<dbReference type="OrthoDB" id="63267at2759"/>
<evidence type="ECO:0000256" key="1">
    <source>
        <dbReference type="ARBA" id="ARBA00006692"/>
    </source>
</evidence>
<dbReference type="InterPro" id="IPR000719">
    <property type="entry name" value="Prot_kinase_dom"/>
</dbReference>
<evidence type="ECO:0000256" key="7">
    <source>
        <dbReference type="SAM" id="MobiDB-lite"/>
    </source>
</evidence>
<dbReference type="AlphaFoldDB" id="A0A4C1ZJS0"/>
<dbReference type="SMART" id="SM00220">
    <property type="entry name" value="S_TKc"/>
    <property type="match status" value="1"/>
</dbReference>
<dbReference type="GO" id="GO:0005524">
    <property type="term" value="F:ATP binding"/>
    <property type="evidence" value="ECO:0007669"/>
    <property type="project" value="UniProtKB-KW"/>
</dbReference>
<dbReference type="Pfam" id="PF00069">
    <property type="entry name" value="Pkinase"/>
    <property type="match status" value="1"/>
</dbReference>
<evidence type="ECO:0000313" key="10">
    <source>
        <dbReference type="Proteomes" id="UP000299102"/>
    </source>
</evidence>
<dbReference type="InterPro" id="IPR011009">
    <property type="entry name" value="Kinase-like_dom_sf"/>
</dbReference>
<evidence type="ECO:0000256" key="5">
    <source>
        <dbReference type="ARBA" id="ARBA00022777"/>
    </source>
</evidence>
<reference evidence="9 10" key="1">
    <citation type="journal article" date="2019" name="Commun. Biol.">
        <title>The bagworm genome reveals a unique fibroin gene that provides high tensile strength.</title>
        <authorList>
            <person name="Kono N."/>
            <person name="Nakamura H."/>
            <person name="Ohtoshi R."/>
            <person name="Tomita M."/>
            <person name="Numata K."/>
            <person name="Arakawa K."/>
        </authorList>
    </citation>
    <scope>NUCLEOTIDE SEQUENCE [LARGE SCALE GENOMIC DNA]</scope>
</reference>
<dbReference type="Proteomes" id="UP000299102">
    <property type="component" value="Unassembled WGS sequence"/>
</dbReference>
<dbReference type="Gene3D" id="1.10.510.10">
    <property type="entry name" value="Transferase(Phosphotransferase) domain 1"/>
    <property type="match status" value="1"/>
</dbReference>
<keyword evidence="3" id="KW-0808">Transferase</keyword>
<name>A0A4C1ZJS0_EUMVA</name>
<feature type="region of interest" description="Disordered" evidence="7">
    <location>
        <begin position="141"/>
        <end position="172"/>
    </location>
</feature>
<keyword evidence="2" id="KW-0723">Serine/threonine-protein kinase</keyword>
<organism evidence="9 10">
    <name type="scientific">Eumeta variegata</name>
    <name type="common">Bagworm moth</name>
    <name type="synonym">Eumeta japonica</name>
    <dbReference type="NCBI Taxonomy" id="151549"/>
    <lineage>
        <taxon>Eukaryota</taxon>
        <taxon>Metazoa</taxon>
        <taxon>Ecdysozoa</taxon>
        <taxon>Arthropoda</taxon>
        <taxon>Hexapoda</taxon>
        <taxon>Insecta</taxon>
        <taxon>Pterygota</taxon>
        <taxon>Neoptera</taxon>
        <taxon>Endopterygota</taxon>
        <taxon>Lepidoptera</taxon>
        <taxon>Glossata</taxon>
        <taxon>Ditrysia</taxon>
        <taxon>Tineoidea</taxon>
        <taxon>Psychidae</taxon>
        <taxon>Oiketicinae</taxon>
        <taxon>Eumeta</taxon>
    </lineage>
</organism>
<dbReference type="SUPFAM" id="SSF56112">
    <property type="entry name" value="Protein kinase-like (PK-like)"/>
    <property type="match status" value="1"/>
</dbReference>